<dbReference type="Pfam" id="PF00440">
    <property type="entry name" value="TetR_N"/>
    <property type="match status" value="1"/>
</dbReference>
<proteinExistence type="predicted"/>
<feature type="region of interest" description="Disordered" evidence="5">
    <location>
        <begin position="188"/>
        <end position="216"/>
    </location>
</feature>
<dbReference type="InterPro" id="IPR025996">
    <property type="entry name" value="MT1864/Rv1816-like_C"/>
</dbReference>
<evidence type="ECO:0000313" key="7">
    <source>
        <dbReference type="EMBL" id="USY18195.1"/>
    </source>
</evidence>
<evidence type="ECO:0000256" key="2">
    <source>
        <dbReference type="ARBA" id="ARBA00023125"/>
    </source>
</evidence>
<keyword evidence="1" id="KW-0805">Transcription regulation</keyword>
<evidence type="ECO:0000256" key="1">
    <source>
        <dbReference type="ARBA" id="ARBA00023015"/>
    </source>
</evidence>
<dbReference type="Proteomes" id="UP001055940">
    <property type="component" value="Chromosome"/>
</dbReference>
<evidence type="ECO:0000256" key="5">
    <source>
        <dbReference type="SAM" id="MobiDB-lite"/>
    </source>
</evidence>
<evidence type="ECO:0000259" key="6">
    <source>
        <dbReference type="PROSITE" id="PS50977"/>
    </source>
</evidence>
<dbReference type="InterPro" id="IPR009057">
    <property type="entry name" value="Homeodomain-like_sf"/>
</dbReference>
<keyword evidence="8" id="KW-1185">Reference proteome</keyword>
<dbReference type="PANTHER" id="PTHR30055">
    <property type="entry name" value="HTH-TYPE TRANSCRIPTIONAL REGULATOR RUTR"/>
    <property type="match status" value="1"/>
</dbReference>
<protein>
    <submittedName>
        <fullName evidence="7">TetR/AcrR family transcriptional regulator</fullName>
    </submittedName>
</protein>
<feature type="compositionally biased region" description="Basic and acidic residues" evidence="5">
    <location>
        <begin position="206"/>
        <end position="216"/>
    </location>
</feature>
<reference evidence="7" key="1">
    <citation type="submission" date="2022-06" db="EMBL/GenBank/DDBJ databases">
        <authorList>
            <person name="Ping M."/>
        </authorList>
    </citation>
    <scope>NUCLEOTIDE SEQUENCE</scope>
    <source>
        <strain evidence="7">JCM11759T</strain>
    </source>
</reference>
<dbReference type="InterPro" id="IPR036271">
    <property type="entry name" value="Tet_transcr_reg_TetR-rel_C_sf"/>
</dbReference>
<dbReference type="EMBL" id="CP099837">
    <property type="protein sequence ID" value="USY18195.1"/>
    <property type="molecule type" value="Genomic_DNA"/>
</dbReference>
<feature type="domain" description="HTH tetR-type" evidence="6">
    <location>
        <begin position="5"/>
        <end position="65"/>
    </location>
</feature>
<name>A0ABY5D2H0_9ACTN</name>
<dbReference type="PROSITE" id="PS50977">
    <property type="entry name" value="HTH_TETR_2"/>
    <property type="match status" value="1"/>
</dbReference>
<dbReference type="PANTHER" id="PTHR30055:SF239">
    <property type="entry name" value="TRANSCRIPTIONAL REGULATORY PROTEIN"/>
    <property type="match status" value="1"/>
</dbReference>
<evidence type="ECO:0000313" key="8">
    <source>
        <dbReference type="Proteomes" id="UP001055940"/>
    </source>
</evidence>
<accession>A0ABY5D2H0</accession>
<dbReference type="SUPFAM" id="SSF48498">
    <property type="entry name" value="Tetracyclin repressor-like, C-terminal domain"/>
    <property type="match status" value="1"/>
</dbReference>
<dbReference type="RefSeq" id="WP_254417644.1">
    <property type="nucleotide sequence ID" value="NZ_BAAAJB010000022.1"/>
</dbReference>
<keyword evidence="2 4" id="KW-0238">DNA-binding</keyword>
<feature type="DNA-binding region" description="H-T-H motif" evidence="4">
    <location>
        <begin position="28"/>
        <end position="47"/>
    </location>
</feature>
<dbReference type="Gene3D" id="1.10.10.60">
    <property type="entry name" value="Homeodomain-like"/>
    <property type="match status" value="1"/>
</dbReference>
<organism evidence="7 8">
    <name type="scientific">Nocardiopsis exhalans</name>
    <dbReference type="NCBI Taxonomy" id="163604"/>
    <lineage>
        <taxon>Bacteria</taxon>
        <taxon>Bacillati</taxon>
        <taxon>Actinomycetota</taxon>
        <taxon>Actinomycetes</taxon>
        <taxon>Streptosporangiales</taxon>
        <taxon>Nocardiopsidaceae</taxon>
        <taxon>Nocardiopsis</taxon>
    </lineage>
</organism>
<sequence length="216" mass="23176">MPRVGLTPALIAAEAAALSDERGFDELSLAAVAKRFGVAPPSLYKHVDGLAGLRREVSLLTVTELGDRLQGAAVGLAGPEAVRALFTAYRNYAHEHPGGYTATQRAPDPSDTEASNIYARPVQVIAAVLRGFDIPEDQMVHTVRALRSAVHGFIDLEAQGGFRMPENIDESYDVLVEGFIRALERWPASTTGRGTGHNTRHGTGRAADHTTHEGEN</sequence>
<keyword evidence="3" id="KW-0804">Transcription</keyword>
<dbReference type="SUPFAM" id="SSF46689">
    <property type="entry name" value="Homeodomain-like"/>
    <property type="match status" value="1"/>
</dbReference>
<dbReference type="Pfam" id="PF13305">
    <property type="entry name" value="TetR_C_33"/>
    <property type="match status" value="1"/>
</dbReference>
<evidence type="ECO:0000256" key="3">
    <source>
        <dbReference type="ARBA" id="ARBA00023163"/>
    </source>
</evidence>
<dbReference type="InterPro" id="IPR050109">
    <property type="entry name" value="HTH-type_TetR-like_transc_reg"/>
</dbReference>
<evidence type="ECO:0000256" key="4">
    <source>
        <dbReference type="PROSITE-ProRule" id="PRU00335"/>
    </source>
</evidence>
<gene>
    <name evidence="7" type="ORF">NE857_23125</name>
</gene>
<dbReference type="InterPro" id="IPR001647">
    <property type="entry name" value="HTH_TetR"/>
</dbReference>
<dbReference type="Gene3D" id="1.10.357.10">
    <property type="entry name" value="Tetracycline Repressor, domain 2"/>
    <property type="match status" value="1"/>
</dbReference>